<reference evidence="2" key="1">
    <citation type="journal article" date="2015" name="Nature">
        <title>Complex archaea that bridge the gap between prokaryotes and eukaryotes.</title>
        <authorList>
            <person name="Spang A."/>
            <person name="Saw J.H."/>
            <person name="Jorgensen S.L."/>
            <person name="Zaremba-Niedzwiedzka K."/>
            <person name="Martijn J."/>
            <person name="Lind A.E."/>
            <person name="van Eijk R."/>
            <person name="Schleper C."/>
            <person name="Guy L."/>
            <person name="Ettema T.J."/>
        </authorList>
    </citation>
    <scope>NUCLEOTIDE SEQUENCE</scope>
</reference>
<dbReference type="AlphaFoldDB" id="A0A0F9U8Y7"/>
<dbReference type="InterPro" id="IPR013216">
    <property type="entry name" value="Methyltransf_11"/>
</dbReference>
<dbReference type="Gene3D" id="3.40.50.150">
    <property type="entry name" value="Vaccinia Virus protein VP39"/>
    <property type="match status" value="1"/>
</dbReference>
<sequence length="197" mass="22915">MKQREYKDYEAYVQHQKEARWSGKEEEYFKLHHKKHLIEFRLWFATAVPHITFKDSRSICLGPSFCAEVVILRELGSNCIGLDLIATPPWSIAGDFHNVPFGDKEFDFVYSNALDHANDLNKFVSEAKRIVKPDGLIMFHLHLGQGCDRGYESMSIQIPEDILHRLPEFEVLLNQPIDPYPSGSRNMNWTLLLRKPK</sequence>
<proteinExistence type="predicted"/>
<evidence type="ECO:0000259" key="1">
    <source>
        <dbReference type="Pfam" id="PF08241"/>
    </source>
</evidence>
<protein>
    <recommendedName>
        <fullName evidence="1">Methyltransferase type 11 domain-containing protein</fullName>
    </recommendedName>
</protein>
<dbReference type="GO" id="GO:0008757">
    <property type="term" value="F:S-adenosylmethionine-dependent methyltransferase activity"/>
    <property type="evidence" value="ECO:0007669"/>
    <property type="project" value="InterPro"/>
</dbReference>
<comment type="caution">
    <text evidence="2">The sequence shown here is derived from an EMBL/GenBank/DDBJ whole genome shotgun (WGS) entry which is preliminary data.</text>
</comment>
<dbReference type="PANTHER" id="PTHR45085:SF2">
    <property type="entry name" value="F21J9.14"/>
    <property type="match status" value="1"/>
</dbReference>
<feature type="domain" description="Methyltransferase type 11" evidence="1">
    <location>
        <begin position="92"/>
        <end position="139"/>
    </location>
</feature>
<dbReference type="CDD" id="cd02440">
    <property type="entry name" value="AdoMet_MTases"/>
    <property type="match status" value="1"/>
</dbReference>
<name>A0A0F9U8Y7_9ZZZZ</name>
<dbReference type="Pfam" id="PF08241">
    <property type="entry name" value="Methyltransf_11"/>
    <property type="match status" value="1"/>
</dbReference>
<dbReference type="EMBL" id="LAZR01000116">
    <property type="protein sequence ID" value="KKN89700.1"/>
    <property type="molecule type" value="Genomic_DNA"/>
</dbReference>
<gene>
    <name evidence="2" type="ORF">LCGC14_0235460</name>
</gene>
<dbReference type="SUPFAM" id="SSF53335">
    <property type="entry name" value="S-adenosyl-L-methionine-dependent methyltransferases"/>
    <property type="match status" value="1"/>
</dbReference>
<organism evidence="2">
    <name type="scientific">marine sediment metagenome</name>
    <dbReference type="NCBI Taxonomy" id="412755"/>
    <lineage>
        <taxon>unclassified sequences</taxon>
        <taxon>metagenomes</taxon>
        <taxon>ecological metagenomes</taxon>
    </lineage>
</organism>
<accession>A0A0F9U8Y7</accession>
<dbReference type="InterPro" id="IPR029063">
    <property type="entry name" value="SAM-dependent_MTases_sf"/>
</dbReference>
<dbReference type="PANTHER" id="PTHR45085">
    <property type="entry name" value="F21J9.14"/>
    <property type="match status" value="1"/>
</dbReference>
<evidence type="ECO:0000313" key="2">
    <source>
        <dbReference type="EMBL" id="KKN89700.1"/>
    </source>
</evidence>